<dbReference type="SUPFAM" id="SSF54427">
    <property type="entry name" value="NTF2-like"/>
    <property type="match status" value="1"/>
</dbReference>
<keyword evidence="2" id="KW-1185">Reference proteome</keyword>
<dbReference type="InterPro" id="IPR032710">
    <property type="entry name" value="NTF2-like_dom_sf"/>
</dbReference>
<dbReference type="STRING" id="1028.SAMN05661096_02983"/>
<dbReference type="Proteomes" id="UP000193804">
    <property type="component" value="Unassembled WGS sequence"/>
</dbReference>
<protein>
    <recommendedName>
        <fullName evidence="3">DUF4440 domain-containing protein</fullName>
    </recommendedName>
</protein>
<dbReference type="RefSeq" id="WP_085518136.1">
    <property type="nucleotide sequence ID" value="NZ_FXAW01000006.1"/>
</dbReference>
<evidence type="ECO:0008006" key="3">
    <source>
        <dbReference type="Google" id="ProtNLM"/>
    </source>
</evidence>
<dbReference type="OrthoDB" id="5379939at2"/>
<accession>A0A1X7KNQ8</accession>
<dbReference type="Gene3D" id="3.10.450.50">
    <property type="match status" value="1"/>
</dbReference>
<evidence type="ECO:0000313" key="2">
    <source>
        <dbReference type="Proteomes" id="UP000193804"/>
    </source>
</evidence>
<proteinExistence type="predicted"/>
<reference evidence="2" key="1">
    <citation type="submission" date="2017-04" db="EMBL/GenBank/DDBJ databases">
        <authorList>
            <person name="Varghese N."/>
            <person name="Submissions S."/>
        </authorList>
    </citation>
    <scope>NUCLEOTIDE SEQUENCE [LARGE SCALE GENOMIC DNA]</scope>
    <source>
        <strain evidence="2">DSM 4125</strain>
    </source>
</reference>
<organism evidence="1 2">
    <name type="scientific">Marivirga sericea</name>
    <dbReference type="NCBI Taxonomy" id="1028"/>
    <lineage>
        <taxon>Bacteria</taxon>
        <taxon>Pseudomonadati</taxon>
        <taxon>Bacteroidota</taxon>
        <taxon>Cytophagia</taxon>
        <taxon>Cytophagales</taxon>
        <taxon>Marivirgaceae</taxon>
        <taxon>Marivirga</taxon>
    </lineage>
</organism>
<name>A0A1X7KNQ8_9BACT</name>
<dbReference type="AlphaFoldDB" id="A0A1X7KNQ8"/>
<sequence>MTKLVKIIFLLITVFYANPLFAQKYGKDVESIESIMAALTDVISGSADQERDWERFEYLFSEDAKLIPTQVSDKGEVIYNYWSPQEYIAMYKENRGGTAFYEQELFRITESFGNIAHCFSTYAVSTEENGEIERRGINSIQLLRGSNRWYIMNVFWSNETEEEKLPPQYLKK</sequence>
<evidence type="ECO:0000313" key="1">
    <source>
        <dbReference type="EMBL" id="SMG43150.1"/>
    </source>
</evidence>
<gene>
    <name evidence="1" type="ORF">SAMN05661096_02983</name>
</gene>
<dbReference type="EMBL" id="FXAW01000006">
    <property type="protein sequence ID" value="SMG43150.1"/>
    <property type="molecule type" value="Genomic_DNA"/>
</dbReference>